<reference evidence="1" key="1">
    <citation type="submission" date="2020-08" db="EMBL/GenBank/DDBJ databases">
        <authorList>
            <person name="Hu Y."/>
            <person name="Nguyen S.V."/>
            <person name="Li F."/>
            <person name="Fanning S."/>
        </authorList>
    </citation>
    <scope>NUCLEOTIDE SEQUENCE</scope>
    <source>
        <strain evidence="1">SYSU D8009</strain>
    </source>
</reference>
<dbReference type="RefSeq" id="WP_186772023.1">
    <property type="nucleotide sequence ID" value="NZ_JACOMF010000026.1"/>
</dbReference>
<dbReference type="SUPFAM" id="SSF53335">
    <property type="entry name" value="S-adenosyl-L-methionine-dependent methyltransferases"/>
    <property type="match status" value="1"/>
</dbReference>
<evidence type="ECO:0000313" key="1">
    <source>
        <dbReference type="EMBL" id="MBC4017257.1"/>
    </source>
</evidence>
<accession>A0A9X0R1Y3</accession>
<dbReference type="Proteomes" id="UP000600101">
    <property type="component" value="Unassembled WGS sequence"/>
</dbReference>
<keyword evidence="1" id="KW-0489">Methyltransferase</keyword>
<name>A0A9X0R1Y3_9PROT</name>
<proteinExistence type="predicted"/>
<dbReference type="InterPro" id="IPR029063">
    <property type="entry name" value="SAM-dependent_MTases_sf"/>
</dbReference>
<dbReference type="Gene3D" id="3.40.50.150">
    <property type="entry name" value="Vaccinia Virus protein VP39"/>
    <property type="match status" value="1"/>
</dbReference>
<dbReference type="AlphaFoldDB" id="A0A9X0R1Y3"/>
<comment type="caution">
    <text evidence="1">The sequence shown here is derived from an EMBL/GenBank/DDBJ whole genome shotgun (WGS) entry which is preliminary data.</text>
</comment>
<gene>
    <name evidence="1" type="ORF">H7965_18265</name>
</gene>
<sequence>MIGTLARLATPRTNKKQRTTYRDRYVIAGCLSVLALPLERIFTIFGSDKQLPNEHSYGAAYAAAFRKLRFRRITLLEIGLLSGASLLAWRCYFPFATTIGMDIEPKFGMAGAKTRIYQGDQSSAGDLEAVARKEGPFDVIIDDGSHINAHQLFSFERLFPYLKDGGVYVIEDVQTSYWPSEHGGPSWGGRHVHDPAFAGTCVGEFVELAKYLNYSEFLSHDELDLRRLALARNITRISFEHNLIFVWKGRNEGASNAHRYARPALQVAEAAEPGP</sequence>
<organism evidence="1 2">
    <name type="scientific">Siccirubricoccus deserti</name>
    <dbReference type="NCBI Taxonomy" id="2013562"/>
    <lineage>
        <taxon>Bacteria</taxon>
        <taxon>Pseudomonadati</taxon>
        <taxon>Pseudomonadota</taxon>
        <taxon>Alphaproteobacteria</taxon>
        <taxon>Acetobacterales</taxon>
        <taxon>Roseomonadaceae</taxon>
        <taxon>Siccirubricoccus</taxon>
    </lineage>
</organism>
<keyword evidence="2" id="KW-1185">Reference proteome</keyword>
<dbReference type="GO" id="GO:0008168">
    <property type="term" value="F:methyltransferase activity"/>
    <property type="evidence" value="ECO:0007669"/>
    <property type="project" value="UniProtKB-KW"/>
</dbReference>
<evidence type="ECO:0000313" key="2">
    <source>
        <dbReference type="Proteomes" id="UP000600101"/>
    </source>
</evidence>
<protein>
    <submittedName>
        <fullName evidence="1">Class I SAM-dependent methyltransferase</fullName>
    </submittedName>
</protein>
<keyword evidence="1" id="KW-0808">Transferase</keyword>
<dbReference type="EMBL" id="JACOMF010000026">
    <property type="protein sequence ID" value="MBC4017257.1"/>
    <property type="molecule type" value="Genomic_DNA"/>
</dbReference>
<dbReference type="GO" id="GO:0032259">
    <property type="term" value="P:methylation"/>
    <property type="evidence" value="ECO:0007669"/>
    <property type="project" value="UniProtKB-KW"/>
</dbReference>